<comment type="caution">
    <text evidence="1">The sequence shown here is derived from an EMBL/GenBank/DDBJ whole genome shotgun (WGS) entry which is preliminary data.</text>
</comment>
<keyword evidence="2" id="KW-1185">Reference proteome</keyword>
<reference evidence="1" key="1">
    <citation type="submission" date="2019-07" db="EMBL/GenBank/DDBJ databases">
        <authorList>
            <person name="Dittberner H."/>
        </authorList>
    </citation>
    <scope>NUCLEOTIDE SEQUENCE [LARGE SCALE GENOMIC DNA]</scope>
</reference>
<sequence length="66" mass="7249">MFGLPLRCQNPFNLTLADIQGFGAVLTGFASRARLNKLREGRRGTSEVTLENLRTKPVSLGKTCVQ</sequence>
<proteinExistence type="predicted"/>
<evidence type="ECO:0000313" key="2">
    <source>
        <dbReference type="Proteomes" id="UP000489600"/>
    </source>
</evidence>
<name>A0A565C0W9_9BRAS</name>
<gene>
    <name evidence="1" type="ORF">ANE_LOCUS17725</name>
</gene>
<evidence type="ECO:0000313" key="1">
    <source>
        <dbReference type="EMBL" id="VVB07281.1"/>
    </source>
</evidence>
<protein>
    <submittedName>
        <fullName evidence="1">Uncharacterized protein</fullName>
    </submittedName>
</protein>
<dbReference type="Proteomes" id="UP000489600">
    <property type="component" value="Unassembled WGS sequence"/>
</dbReference>
<dbReference type="AlphaFoldDB" id="A0A565C0W9"/>
<organism evidence="1 2">
    <name type="scientific">Arabis nemorensis</name>
    <dbReference type="NCBI Taxonomy" id="586526"/>
    <lineage>
        <taxon>Eukaryota</taxon>
        <taxon>Viridiplantae</taxon>
        <taxon>Streptophyta</taxon>
        <taxon>Embryophyta</taxon>
        <taxon>Tracheophyta</taxon>
        <taxon>Spermatophyta</taxon>
        <taxon>Magnoliopsida</taxon>
        <taxon>eudicotyledons</taxon>
        <taxon>Gunneridae</taxon>
        <taxon>Pentapetalae</taxon>
        <taxon>rosids</taxon>
        <taxon>malvids</taxon>
        <taxon>Brassicales</taxon>
        <taxon>Brassicaceae</taxon>
        <taxon>Arabideae</taxon>
        <taxon>Arabis</taxon>
    </lineage>
</organism>
<dbReference type="EMBL" id="CABITT030000006">
    <property type="protein sequence ID" value="VVB07281.1"/>
    <property type="molecule type" value="Genomic_DNA"/>
</dbReference>
<accession>A0A565C0W9</accession>